<protein>
    <submittedName>
        <fullName evidence="2">Uncharacterized protein</fullName>
    </submittedName>
</protein>
<feature type="compositionally biased region" description="Acidic residues" evidence="1">
    <location>
        <begin position="66"/>
        <end position="81"/>
    </location>
</feature>
<feature type="region of interest" description="Disordered" evidence="1">
    <location>
        <begin position="28"/>
        <end position="87"/>
    </location>
</feature>
<feature type="non-terminal residue" evidence="2">
    <location>
        <position position="1"/>
    </location>
</feature>
<evidence type="ECO:0000256" key="1">
    <source>
        <dbReference type="SAM" id="MobiDB-lite"/>
    </source>
</evidence>
<organism evidence="2 3">
    <name type="scientific">Perkinsus chesapeaki</name>
    <name type="common">Clam parasite</name>
    <name type="synonym">Perkinsus andrewsi</name>
    <dbReference type="NCBI Taxonomy" id="330153"/>
    <lineage>
        <taxon>Eukaryota</taxon>
        <taxon>Sar</taxon>
        <taxon>Alveolata</taxon>
        <taxon>Perkinsozoa</taxon>
        <taxon>Perkinsea</taxon>
        <taxon>Perkinsida</taxon>
        <taxon>Perkinsidae</taxon>
        <taxon>Perkinsus</taxon>
    </lineage>
</organism>
<feature type="compositionally biased region" description="Low complexity" evidence="1">
    <location>
        <begin position="55"/>
        <end position="65"/>
    </location>
</feature>
<evidence type="ECO:0000313" key="2">
    <source>
        <dbReference type="EMBL" id="KAF4646734.1"/>
    </source>
</evidence>
<evidence type="ECO:0000313" key="3">
    <source>
        <dbReference type="Proteomes" id="UP000591131"/>
    </source>
</evidence>
<feature type="non-terminal residue" evidence="2">
    <location>
        <position position="165"/>
    </location>
</feature>
<sequence length="165" mass="17925">LLRRELENLEGEFNIPIGEEDAVEVVGHVEGGIQEEAVNRKENPEGAPPDGGGDSSSDSGSSAGEENSDEDEDDSDDESSSDDGTIKGAKALSKVLCRLVKDPKKTRAKGKRDIAKRMKKYNLLGLDPGTLPNKILRKTLKNPKKLLSTNIFKFLPEHAKIGKED</sequence>
<comment type="caution">
    <text evidence="2">The sequence shown here is derived from an EMBL/GenBank/DDBJ whole genome shotgun (WGS) entry which is preliminary data.</text>
</comment>
<proteinExistence type="predicted"/>
<keyword evidence="3" id="KW-1185">Reference proteome</keyword>
<accession>A0A7J6KIF5</accession>
<name>A0A7J6KIF5_PERCH</name>
<dbReference type="Proteomes" id="UP000591131">
    <property type="component" value="Unassembled WGS sequence"/>
</dbReference>
<reference evidence="2 3" key="1">
    <citation type="submission" date="2020-04" db="EMBL/GenBank/DDBJ databases">
        <title>Perkinsus chesapeaki whole genome sequence.</title>
        <authorList>
            <person name="Bogema D.R."/>
        </authorList>
    </citation>
    <scope>NUCLEOTIDE SEQUENCE [LARGE SCALE GENOMIC DNA]</scope>
    <source>
        <strain evidence="2">ATCC PRA-425</strain>
    </source>
</reference>
<dbReference type="AlphaFoldDB" id="A0A7J6KIF5"/>
<dbReference type="EMBL" id="JAAPAO010003155">
    <property type="protein sequence ID" value="KAF4646734.1"/>
    <property type="molecule type" value="Genomic_DNA"/>
</dbReference>
<gene>
    <name evidence="2" type="ORF">FOL47_005723</name>
</gene>